<dbReference type="Proteomes" id="UP000015104">
    <property type="component" value="Unassembled WGS sequence"/>
</dbReference>
<evidence type="ECO:0000256" key="1">
    <source>
        <dbReference type="SAM" id="MobiDB-lite"/>
    </source>
</evidence>
<proteinExistence type="predicted"/>
<protein>
    <submittedName>
        <fullName evidence="3">Uncharacterized protein</fullName>
    </submittedName>
</protein>
<organism evidence="3 4">
    <name type="scientific">Tetranychus urticae</name>
    <name type="common">Two-spotted spider mite</name>
    <dbReference type="NCBI Taxonomy" id="32264"/>
    <lineage>
        <taxon>Eukaryota</taxon>
        <taxon>Metazoa</taxon>
        <taxon>Ecdysozoa</taxon>
        <taxon>Arthropoda</taxon>
        <taxon>Chelicerata</taxon>
        <taxon>Arachnida</taxon>
        <taxon>Acari</taxon>
        <taxon>Acariformes</taxon>
        <taxon>Trombidiformes</taxon>
        <taxon>Prostigmata</taxon>
        <taxon>Eleutherengona</taxon>
        <taxon>Raphignathae</taxon>
        <taxon>Tetranychoidea</taxon>
        <taxon>Tetranychidae</taxon>
        <taxon>Tetranychus</taxon>
    </lineage>
</organism>
<dbReference type="AlphaFoldDB" id="T1KPL6"/>
<evidence type="ECO:0000313" key="3">
    <source>
        <dbReference type="EnsemblMetazoa" id="tetur17g00930.1"/>
    </source>
</evidence>
<feature type="region of interest" description="Disordered" evidence="1">
    <location>
        <begin position="50"/>
        <end position="81"/>
    </location>
</feature>
<keyword evidence="2" id="KW-0472">Membrane</keyword>
<feature type="transmembrane region" description="Helical" evidence="2">
    <location>
        <begin position="113"/>
        <end position="136"/>
    </location>
</feature>
<feature type="compositionally biased region" description="Low complexity" evidence="1">
    <location>
        <begin position="50"/>
        <end position="67"/>
    </location>
</feature>
<name>T1KPL6_TETUR</name>
<dbReference type="EMBL" id="CAEY01000333">
    <property type="status" value="NOT_ANNOTATED_CDS"/>
    <property type="molecule type" value="Genomic_DNA"/>
</dbReference>
<gene>
    <name evidence="3" type="primary">107366198</name>
</gene>
<keyword evidence="2" id="KW-0812">Transmembrane</keyword>
<evidence type="ECO:0000256" key="2">
    <source>
        <dbReference type="SAM" id="Phobius"/>
    </source>
</evidence>
<keyword evidence="4" id="KW-1185">Reference proteome</keyword>
<evidence type="ECO:0000313" key="4">
    <source>
        <dbReference type="Proteomes" id="UP000015104"/>
    </source>
</evidence>
<reference evidence="3" key="2">
    <citation type="submission" date="2015-06" db="UniProtKB">
        <authorList>
            <consortium name="EnsemblMetazoa"/>
        </authorList>
    </citation>
    <scope>IDENTIFICATION</scope>
</reference>
<sequence length="150" mass="16449">MWNQIISRPILGHLLRCGKSSSYSSAIKGSSGNQLNLLHVSKSLQHCASLSSSSTPSSTSSPTSAFSKSDEKYGDYLGKQPPERSLNDIMYQVDEIISFLESNNKSKVKTYGLTLFTMISGVFAGAYAAHFGAWFLDKVGLFMFQEDDDD</sequence>
<keyword evidence="2" id="KW-1133">Transmembrane helix</keyword>
<reference evidence="4" key="1">
    <citation type="submission" date="2011-08" db="EMBL/GenBank/DDBJ databases">
        <authorList>
            <person name="Rombauts S."/>
        </authorList>
    </citation>
    <scope>NUCLEOTIDE SEQUENCE</scope>
    <source>
        <strain evidence="4">London</strain>
    </source>
</reference>
<dbReference type="OrthoDB" id="10593899at2759"/>
<dbReference type="KEGG" id="tut:107366198"/>
<dbReference type="EnsemblMetazoa" id="tetur17g00930.1">
    <property type="protein sequence ID" value="tetur17g00930.1"/>
    <property type="gene ID" value="tetur17g00930"/>
</dbReference>
<accession>T1KPL6</accession>
<dbReference type="HOGENOM" id="CLU_1742862_0_0_1"/>